<comment type="caution">
    <text evidence="2">The sequence shown here is derived from an EMBL/GenBank/DDBJ whole genome shotgun (WGS) entry which is preliminary data.</text>
</comment>
<evidence type="ECO:0000313" key="2">
    <source>
        <dbReference type="EMBL" id="EUA52409.1"/>
    </source>
</evidence>
<feature type="transmembrane region" description="Helical" evidence="1">
    <location>
        <begin position="70"/>
        <end position="90"/>
    </location>
</feature>
<evidence type="ECO:0000256" key="1">
    <source>
        <dbReference type="SAM" id="Phobius"/>
    </source>
</evidence>
<keyword evidence="1" id="KW-0812">Transmembrane</keyword>
<dbReference type="EMBL" id="JAOB01000033">
    <property type="protein sequence ID" value="EUA52409.1"/>
    <property type="molecule type" value="Genomic_DNA"/>
</dbReference>
<dbReference type="PATRIC" id="fig|1299334.3.peg.3702"/>
<feature type="transmembrane region" description="Helical" evidence="1">
    <location>
        <begin position="119"/>
        <end position="137"/>
    </location>
</feature>
<name>X8C8J3_MYCXE</name>
<reference evidence="2" key="1">
    <citation type="submission" date="2014-01" db="EMBL/GenBank/DDBJ databases">
        <authorList>
            <person name="Brown-Elliot B."/>
            <person name="Wallace R."/>
            <person name="Lenaerts A."/>
            <person name="Ordway D."/>
            <person name="DeGroote M.A."/>
            <person name="Parker T."/>
            <person name="Sizemore C."/>
            <person name="Tallon L.J."/>
            <person name="Sadzewicz L.K."/>
            <person name="Sengamalay N."/>
            <person name="Fraser C.M."/>
            <person name="Hine E."/>
            <person name="Shefchek K.A."/>
            <person name="Das S.P."/>
            <person name="Tettelin H."/>
        </authorList>
    </citation>
    <scope>NUCLEOTIDE SEQUENCE [LARGE SCALE GENOMIC DNA]</scope>
    <source>
        <strain evidence="2">4042</strain>
    </source>
</reference>
<accession>X8C8J3</accession>
<organism evidence="2">
    <name type="scientific">Mycobacterium xenopi 4042</name>
    <dbReference type="NCBI Taxonomy" id="1299334"/>
    <lineage>
        <taxon>Bacteria</taxon>
        <taxon>Bacillati</taxon>
        <taxon>Actinomycetota</taxon>
        <taxon>Actinomycetes</taxon>
        <taxon>Mycobacteriales</taxon>
        <taxon>Mycobacteriaceae</taxon>
        <taxon>Mycobacterium</taxon>
    </lineage>
</organism>
<sequence length="139" mass="15649">MMVFAGAGYWWFDGYTLVQQRYWQGIAHDRPFQYWGWANLAEVVCAIGLGSVAGLGRLFDRDAIRQRSGLHLLLLAMVTAIVCADLSMLSKAETERIWLPFTVWLTAAPALLPARSHRLWLALNVVGALVLNSIIFTNW</sequence>
<keyword evidence="1" id="KW-0472">Membrane</keyword>
<protein>
    <submittedName>
        <fullName evidence="2">Putative membrane protein</fullName>
    </submittedName>
</protein>
<dbReference type="AlphaFoldDB" id="X8C8J3"/>
<proteinExistence type="predicted"/>
<keyword evidence="1" id="KW-1133">Transmembrane helix</keyword>
<gene>
    <name evidence="2" type="ORF">I553_2596</name>
</gene>
<feature type="transmembrane region" description="Helical" evidence="1">
    <location>
        <begin position="34"/>
        <end position="58"/>
    </location>
</feature>